<feature type="region of interest" description="Disordered" evidence="4">
    <location>
        <begin position="1"/>
        <end position="26"/>
    </location>
</feature>
<comment type="similarity">
    <text evidence="1 3">Belongs to the aldehyde dehydrogenase family.</text>
</comment>
<dbReference type="Pfam" id="PF00171">
    <property type="entry name" value="Aldedh"/>
    <property type="match status" value="1"/>
</dbReference>
<dbReference type="InterPro" id="IPR016162">
    <property type="entry name" value="Ald_DH_N"/>
</dbReference>
<name>A0A857KK39_9ACTN</name>
<dbReference type="Gene3D" id="3.40.309.10">
    <property type="entry name" value="Aldehyde Dehydrogenase, Chain A, domain 2"/>
    <property type="match status" value="1"/>
</dbReference>
<dbReference type="PANTHER" id="PTHR42804:SF1">
    <property type="entry name" value="ALDEHYDE DEHYDROGENASE-RELATED"/>
    <property type="match status" value="1"/>
</dbReference>
<sequence>MRLATSPASCSRSTRARPTPSRWADELGHDQRNHFHEPTKAGTVTTASIDIDAPHLDAVYLGGKWVNPVAGATVDVVMPSTGRVVATAADPGIEEADAAVAAARKAFDEGPWPRMSVDERIAMCTRFAEELESRMDQLNRLWAIESGFPVSHGEMINTGAASAIWRAALANAPKVPWKEKRTGGGSEVVISHDPIGAVLAILTYNGPVPEIGMKIIPGLLAGCVFVAKAAPDSQLTARVIAECAEAAGFPAGVVNVMPAGMETSRHLVAHPGVDMVHMTGGVSVGVDVVTQTAPRLARTVLELGGKSPAIILPDAVLDEVIPTLVPAAIGGVGQICVALSRILIPRSRYDEIVARLAVEFAQYKVGDPLDPATVLGPLGNERALVRVESMLERAIADGANVAAGGRRPPEFNGEGFYFEPTLLRDVDPDSFIAQEEVFGPIIVAIAYDDVEDAITIANNTRFGLAASVYSADATAAFAVAQCVEAGNLAINLAGVCLTEPFGGIKQSGWGREGGIEGILEFTHIRQFLLSGASQANRER</sequence>
<dbReference type="GO" id="GO:0016620">
    <property type="term" value="F:oxidoreductase activity, acting on the aldehyde or oxo group of donors, NAD or NADP as acceptor"/>
    <property type="evidence" value="ECO:0007669"/>
    <property type="project" value="InterPro"/>
</dbReference>
<evidence type="ECO:0000313" key="5">
    <source>
        <dbReference type="EMBL" id="QHN39991.1"/>
    </source>
</evidence>
<gene>
    <name evidence="5" type="ORF">GII30_13235</name>
</gene>
<dbReference type="InterPro" id="IPR016163">
    <property type="entry name" value="Ald_DH_C"/>
</dbReference>
<dbReference type="PROSITE" id="PS00687">
    <property type="entry name" value="ALDEHYDE_DEHYDR_GLU"/>
    <property type="match status" value="1"/>
</dbReference>
<dbReference type="SUPFAM" id="SSF53720">
    <property type="entry name" value="ALDH-like"/>
    <property type="match status" value="1"/>
</dbReference>
<dbReference type="InterPro" id="IPR016161">
    <property type="entry name" value="Ald_DH/histidinol_DH"/>
</dbReference>
<accession>A0A857KK39</accession>
<dbReference type="PANTHER" id="PTHR42804">
    <property type="entry name" value="ALDEHYDE DEHYDROGENASE"/>
    <property type="match status" value="1"/>
</dbReference>
<reference evidence="5" key="1">
    <citation type="journal article" date="2021" name="Nat. Microbiol.">
        <title>Cocultivation of an ultrasmall environmental parasitic bacterium with lytic ability against bacteria associated with wastewater foams.</title>
        <authorList>
            <person name="Batinovic S."/>
            <person name="Rose J.J.A."/>
            <person name="Ratcliffe J."/>
            <person name="Seviour R.J."/>
            <person name="Petrovski S."/>
        </authorList>
    </citation>
    <scope>NUCLEOTIDE SEQUENCE</scope>
    <source>
        <strain evidence="5">CON44</strain>
    </source>
</reference>
<evidence type="ECO:0000256" key="1">
    <source>
        <dbReference type="ARBA" id="ARBA00009986"/>
    </source>
</evidence>
<evidence type="ECO:0000256" key="4">
    <source>
        <dbReference type="SAM" id="MobiDB-lite"/>
    </source>
</evidence>
<proteinExistence type="inferred from homology"/>
<dbReference type="Gene3D" id="3.40.605.10">
    <property type="entry name" value="Aldehyde Dehydrogenase, Chain A, domain 1"/>
    <property type="match status" value="1"/>
</dbReference>
<evidence type="ECO:0000256" key="3">
    <source>
        <dbReference type="RuleBase" id="RU003345"/>
    </source>
</evidence>
<protein>
    <submittedName>
        <fullName evidence="5">Aldehyde dehydrogenase family protein</fullName>
    </submittedName>
</protein>
<dbReference type="AlphaFoldDB" id="A0A857KK39"/>
<evidence type="ECO:0000256" key="2">
    <source>
        <dbReference type="ARBA" id="ARBA00023002"/>
    </source>
</evidence>
<dbReference type="InterPro" id="IPR029510">
    <property type="entry name" value="Ald_DH_CS_GLU"/>
</dbReference>
<dbReference type="EMBL" id="CP045810">
    <property type="protein sequence ID" value="QHN39991.1"/>
    <property type="molecule type" value="Genomic_DNA"/>
</dbReference>
<dbReference type="InterPro" id="IPR015590">
    <property type="entry name" value="Aldehyde_DH_dom"/>
</dbReference>
<keyword evidence="2 3" id="KW-0560">Oxidoreductase</keyword>
<feature type="compositionally biased region" description="Low complexity" evidence="4">
    <location>
        <begin position="1"/>
        <end position="22"/>
    </location>
</feature>
<organism evidence="5">
    <name type="scientific">Gordonia amarae</name>
    <dbReference type="NCBI Taxonomy" id="36821"/>
    <lineage>
        <taxon>Bacteria</taxon>
        <taxon>Bacillati</taxon>
        <taxon>Actinomycetota</taxon>
        <taxon>Actinomycetes</taxon>
        <taxon>Mycobacteriales</taxon>
        <taxon>Gordoniaceae</taxon>
        <taxon>Gordonia</taxon>
    </lineage>
</organism>